<accession>A0A7U2MUE1</accession>
<evidence type="ECO:0000313" key="2">
    <source>
        <dbReference type="EMBL" id="QRD90038.1"/>
    </source>
</evidence>
<dbReference type="Proteomes" id="UP000596276">
    <property type="component" value="Chromosome 4"/>
</dbReference>
<name>A0A7U2MUE1_ASPFN</name>
<keyword evidence="3" id="KW-1185">Reference proteome</keyword>
<evidence type="ECO:0000256" key="1">
    <source>
        <dbReference type="SAM" id="MobiDB-lite"/>
    </source>
</evidence>
<reference evidence="3" key="1">
    <citation type="journal article" date="2021" name="G3 (Bethesda)">
        <title>Chromosome assembled and annotated genome sequence of Aspergillus flavus NRRL 3357.</title>
        <authorList>
            <person name="Skerker J.M."/>
            <person name="Pianalto K.M."/>
            <person name="Mondo S.J."/>
            <person name="Yang K."/>
            <person name="Arkin A.P."/>
            <person name="Keller N.P."/>
            <person name="Grigoriev I.V."/>
            <person name="Louise Glass N.L."/>
        </authorList>
    </citation>
    <scope>NUCLEOTIDE SEQUENCE [LARGE SCALE GENOMIC DNA]</scope>
    <source>
        <strain evidence="3">ATCC 200026 / FGSC A1120 / IAM 13836 / NRRL 3357 / JCM 12722 / SRRC 167</strain>
    </source>
</reference>
<organism evidence="2 3">
    <name type="scientific">Aspergillus flavus (strain ATCC 200026 / FGSC A1120 / IAM 13836 / NRRL 3357 / JCM 12722 / SRRC 167)</name>
    <dbReference type="NCBI Taxonomy" id="332952"/>
    <lineage>
        <taxon>Eukaryota</taxon>
        <taxon>Fungi</taxon>
        <taxon>Dikarya</taxon>
        <taxon>Ascomycota</taxon>
        <taxon>Pezizomycotina</taxon>
        <taxon>Eurotiomycetes</taxon>
        <taxon>Eurotiomycetidae</taxon>
        <taxon>Eurotiales</taxon>
        <taxon>Aspergillaceae</taxon>
        <taxon>Aspergillus</taxon>
        <taxon>Aspergillus subgen. Circumdati</taxon>
    </lineage>
</organism>
<gene>
    <name evidence="2" type="ORF">F9C07_1527657</name>
</gene>
<dbReference type="VEuPathDB" id="FungiDB:F9C07_1527657"/>
<dbReference type="AlphaFoldDB" id="A0A7U2MUE1"/>
<feature type="region of interest" description="Disordered" evidence="1">
    <location>
        <begin position="56"/>
        <end position="87"/>
    </location>
</feature>
<evidence type="ECO:0000313" key="3">
    <source>
        <dbReference type="Proteomes" id="UP000596276"/>
    </source>
</evidence>
<sequence length="145" mass="16063">MIIFDTVFNWLQLFFFRRIPTDQCTSNTQTTLTAMIAPDLWDRGRISLTQCRAWSSNTGDTKDEETDKHPRTNILTTSHLGNRQGGPGTKLAKTLAAAKGVAALQNVCCFIASAHVRQEAVRTHVVFTGSSPLHPADEEICKGWC</sequence>
<dbReference type="EMBL" id="CP044618">
    <property type="protein sequence ID" value="QRD90038.1"/>
    <property type="molecule type" value="Genomic_DNA"/>
</dbReference>
<proteinExistence type="predicted"/>
<protein>
    <submittedName>
        <fullName evidence="2">Uncharacterized protein</fullName>
    </submittedName>
</protein>